<comment type="caution">
    <text evidence="1">The sequence shown here is derived from an EMBL/GenBank/DDBJ whole genome shotgun (WGS) entry which is preliminary data.</text>
</comment>
<dbReference type="EMBL" id="CM043797">
    <property type="protein sequence ID" value="KAI4815067.1"/>
    <property type="molecule type" value="Genomic_DNA"/>
</dbReference>
<sequence>NELADKKPCCPSNDPVNNNQGTETCLIEDWMQCGCSLELALDGFSLISTDDRAL</sequence>
<name>A0ACB9WMR2_CHAAC</name>
<gene>
    <name evidence="1" type="ORF">KUCAC02_005233</name>
</gene>
<accession>A0ACB9WMR2</accession>
<feature type="non-terminal residue" evidence="1">
    <location>
        <position position="1"/>
    </location>
</feature>
<feature type="non-terminal residue" evidence="1">
    <location>
        <position position="54"/>
    </location>
</feature>
<organism evidence="1 2">
    <name type="scientific">Chaenocephalus aceratus</name>
    <name type="common">Blackfin icefish</name>
    <name type="synonym">Chaenichthys aceratus</name>
    <dbReference type="NCBI Taxonomy" id="36190"/>
    <lineage>
        <taxon>Eukaryota</taxon>
        <taxon>Metazoa</taxon>
        <taxon>Chordata</taxon>
        <taxon>Craniata</taxon>
        <taxon>Vertebrata</taxon>
        <taxon>Euteleostomi</taxon>
        <taxon>Actinopterygii</taxon>
        <taxon>Neopterygii</taxon>
        <taxon>Teleostei</taxon>
        <taxon>Neoteleostei</taxon>
        <taxon>Acanthomorphata</taxon>
        <taxon>Eupercaria</taxon>
        <taxon>Perciformes</taxon>
        <taxon>Notothenioidei</taxon>
        <taxon>Channichthyidae</taxon>
        <taxon>Chaenocephalus</taxon>
    </lineage>
</organism>
<evidence type="ECO:0000313" key="1">
    <source>
        <dbReference type="EMBL" id="KAI4815067.1"/>
    </source>
</evidence>
<reference evidence="1" key="1">
    <citation type="submission" date="2022-05" db="EMBL/GenBank/DDBJ databases">
        <title>Chromosome-level genome of Chaenocephalus aceratus.</title>
        <authorList>
            <person name="Park H."/>
        </authorList>
    </citation>
    <scope>NUCLEOTIDE SEQUENCE</scope>
    <source>
        <strain evidence="1">KU_202001</strain>
    </source>
</reference>
<dbReference type="Proteomes" id="UP001057452">
    <property type="component" value="Chromosome 13"/>
</dbReference>
<evidence type="ECO:0000313" key="2">
    <source>
        <dbReference type="Proteomes" id="UP001057452"/>
    </source>
</evidence>
<proteinExistence type="predicted"/>
<keyword evidence="2" id="KW-1185">Reference proteome</keyword>
<protein>
    <submittedName>
        <fullName evidence="1">Uncharacterized protein</fullName>
    </submittedName>
</protein>